<feature type="transmembrane region" description="Helical" evidence="1">
    <location>
        <begin position="251"/>
        <end position="271"/>
    </location>
</feature>
<evidence type="ECO:0000313" key="3">
    <source>
        <dbReference type="EMBL" id="MDO7842390.1"/>
    </source>
</evidence>
<evidence type="ECO:0000313" key="4">
    <source>
        <dbReference type="Proteomes" id="UP001176468"/>
    </source>
</evidence>
<dbReference type="InterPro" id="IPR050879">
    <property type="entry name" value="Acyltransferase_3"/>
</dbReference>
<comment type="caution">
    <text evidence="3">The sequence shown here is derived from an EMBL/GenBank/DDBJ whole genome shotgun (WGS) entry which is preliminary data.</text>
</comment>
<feature type="transmembrane region" description="Helical" evidence="1">
    <location>
        <begin position="225"/>
        <end position="242"/>
    </location>
</feature>
<name>A0ABT8ZZG7_9SPHN</name>
<proteinExistence type="predicted"/>
<dbReference type="Pfam" id="PF01757">
    <property type="entry name" value="Acyl_transf_3"/>
    <property type="match status" value="1"/>
</dbReference>
<evidence type="ECO:0000256" key="1">
    <source>
        <dbReference type="SAM" id="Phobius"/>
    </source>
</evidence>
<feature type="transmembrane region" description="Helical" evidence="1">
    <location>
        <begin position="346"/>
        <end position="366"/>
    </location>
</feature>
<sequence>METRILADRFRHLIGQLFAAPVSARRGGDSRLCLLDGARGLAALAVLMWHYQHFFYPVGAHAPVAGFEALEPGRHLFSYLYGYGLYAVPIFWMISGFVFASVYYGAEMTARAFFVNRLSRLYPLHLITLCVVALLQAIAWRQLGVNLIFGNNDLYHFGLQLLFASNWGFERGYSFNAPIWSVSVEVLIYALFWLTRRWLPRWGIALPLALSGALLALKLTTPGNLILQCGYFFFLGVTVCRLHEALRDDRAMLAALVFAMITAGFVTLAVGNESMRQLIGLPGLFGGAILALVAVEAAAPRSLRAVATLVGDNTYGMYLWHVPVQLLAFILLAPYFDMIALAASPWFLLGFVVSVAMIARIGFVLIERPARTALRRFGSGPHTGISAP</sequence>
<keyword evidence="3" id="KW-0012">Acyltransferase</keyword>
<feature type="transmembrane region" description="Helical" evidence="1">
    <location>
        <begin position="277"/>
        <end position="298"/>
    </location>
</feature>
<accession>A0ABT8ZZG7</accession>
<dbReference type="PANTHER" id="PTHR23028:SF131">
    <property type="entry name" value="BLR2367 PROTEIN"/>
    <property type="match status" value="1"/>
</dbReference>
<dbReference type="PANTHER" id="PTHR23028">
    <property type="entry name" value="ACETYLTRANSFERASE"/>
    <property type="match status" value="1"/>
</dbReference>
<evidence type="ECO:0000259" key="2">
    <source>
        <dbReference type="Pfam" id="PF01757"/>
    </source>
</evidence>
<feature type="transmembrane region" description="Helical" evidence="1">
    <location>
        <begin position="318"/>
        <end position="340"/>
    </location>
</feature>
<dbReference type="EC" id="2.3.-.-" evidence="3"/>
<dbReference type="RefSeq" id="WP_304560857.1">
    <property type="nucleotide sequence ID" value="NZ_JAUQSZ010000005.1"/>
</dbReference>
<feature type="transmembrane region" description="Helical" evidence="1">
    <location>
        <begin position="118"/>
        <end position="139"/>
    </location>
</feature>
<keyword evidence="4" id="KW-1185">Reference proteome</keyword>
<dbReference type="GO" id="GO:0016746">
    <property type="term" value="F:acyltransferase activity"/>
    <property type="evidence" value="ECO:0007669"/>
    <property type="project" value="UniProtKB-KW"/>
</dbReference>
<feature type="transmembrane region" description="Helical" evidence="1">
    <location>
        <begin position="83"/>
        <end position="106"/>
    </location>
</feature>
<dbReference type="EMBL" id="JAUQSZ010000005">
    <property type="protein sequence ID" value="MDO7842390.1"/>
    <property type="molecule type" value="Genomic_DNA"/>
</dbReference>
<dbReference type="InterPro" id="IPR002656">
    <property type="entry name" value="Acyl_transf_3_dom"/>
</dbReference>
<dbReference type="Proteomes" id="UP001176468">
    <property type="component" value="Unassembled WGS sequence"/>
</dbReference>
<gene>
    <name evidence="3" type="ORF">Q5H94_08625</name>
</gene>
<keyword evidence="1" id="KW-0812">Transmembrane</keyword>
<keyword evidence="1" id="KW-1133">Transmembrane helix</keyword>
<feature type="transmembrane region" description="Helical" evidence="1">
    <location>
        <begin position="177"/>
        <end position="195"/>
    </location>
</feature>
<keyword evidence="3" id="KW-0808">Transferase</keyword>
<reference evidence="3" key="1">
    <citation type="submission" date="2023-07" db="EMBL/GenBank/DDBJ databases">
        <authorList>
            <person name="Kim M.K."/>
        </authorList>
    </citation>
    <scope>NUCLEOTIDE SEQUENCE</scope>
    <source>
        <strain evidence="3">CA1-15</strain>
    </source>
</reference>
<feature type="domain" description="Acyltransferase 3" evidence="2">
    <location>
        <begin position="35"/>
        <end position="356"/>
    </location>
</feature>
<keyword evidence="1" id="KW-0472">Membrane</keyword>
<protein>
    <submittedName>
        <fullName evidence="3">Acyltransferase</fullName>
        <ecNumber evidence="3">2.3.-.-</ecNumber>
    </submittedName>
</protein>
<organism evidence="3 4">
    <name type="scientific">Sphingomonas immobilis</name>
    <dbReference type="NCBI Taxonomy" id="3063997"/>
    <lineage>
        <taxon>Bacteria</taxon>
        <taxon>Pseudomonadati</taxon>
        <taxon>Pseudomonadota</taxon>
        <taxon>Alphaproteobacteria</taxon>
        <taxon>Sphingomonadales</taxon>
        <taxon>Sphingomonadaceae</taxon>
        <taxon>Sphingomonas</taxon>
    </lineage>
</organism>